<dbReference type="SMART" id="SM01069">
    <property type="entry name" value="CDC37_C"/>
    <property type="match status" value="1"/>
</dbReference>
<dbReference type="GO" id="GO:0019901">
    <property type="term" value="F:protein kinase binding"/>
    <property type="evidence" value="ECO:0007669"/>
    <property type="project" value="InterPro"/>
</dbReference>
<evidence type="ECO:0000259" key="7">
    <source>
        <dbReference type="SMART" id="SM01069"/>
    </source>
</evidence>
<dbReference type="SUPFAM" id="SSF101391">
    <property type="entry name" value="Hsp90 co-chaperone CDC37"/>
    <property type="match status" value="1"/>
</dbReference>
<evidence type="ECO:0000256" key="1">
    <source>
        <dbReference type="ARBA" id="ARBA00004496"/>
    </source>
</evidence>
<dbReference type="FunCoup" id="A0A286UD01">
    <property type="interactions" value="433"/>
</dbReference>
<dbReference type="GO" id="GO:0051087">
    <property type="term" value="F:protein-folding chaperone binding"/>
    <property type="evidence" value="ECO:0007669"/>
    <property type="project" value="TreeGrafter"/>
</dbReference>
<feature type="compositionally biased region" description="Acidic residues" evidence="6">
    <location>
        <begin position="507"/>
        <end position="522"/>
    </location>
</feature>
<dbReference type="AlphaFoldDB" id="A0A286UD01"/>
<feature type="compositionally biased region" description="Basic and acidic residues" evidence="6">
    <location>
        <begin position="169"/>
        <end position="191"/>
    </location>
</feature>
<feature type="domain" description="Cdc37 Hsp90 binding" evidence="8">
    <location>
        <begin position="221"/>
        <end position="389"/>
    </location>
</feature>
<dbReference type="SMART" id="SM01070">
    <property type="entry name" value="CDC37_M"/>
    <property type="match status" value="1"/>
</dbReference>
<feature type="region of interest" description="Disordered" evidence="6">
    <location>
        <begin position="169"/>
        <end position="209"/>
    </location>
</feature>
<dbReference type="Proteomes" id="UP000217199">
    <property type="component" value="Unassembled WGS sequence"/>
</dbReference>
<dbReference type="InterPro" id="IPR013855">
    <property type="entry name" value="Cdc37_N_dom"/>
</dbReference>
<dbReference type="Gene3D" id="1.20.58.610">
    <property type="entry name" value="Cdc37, Hsp90 binding domain"/>
    <property type="match status" value="1"/>
</dbReference>
<feature type="domain" description="Cdc37 N-terminal" evidence="9">
    <location>
        <begin position="2"/>
        <end position="193"/>
    </location>
</feature>
<comment type="subcellular location">
    <subcellularLocation>
        <location evidence="1">Cytoplasm</location>
    </subcellularLocation>
</comment>
<accession>A0A286UD01</accession>
<dbReference type="InterPro" id="IPR013874">
    <property type="entry name" value="Cdc37_Hsp90-bd"/>
</dbReference>
<dbReference type="EMBL" id="NBII01000007">
    <property type="protein sequence ID" value="PAV17414.1"/>
    <property type="molecule type" value="Genomic_DNA"/>
</dbReference>
<name>A0A286UD01_9AGAM</name>
<evidence type="ECO:0000259" key="8">
    <source>
        <dbReference type="SMART" id="SM01070"/>
    </source>
</evidence>
<comment type="caution">
    <text evidence="10">The sequence shown here is derived from an EMBL/GenBank/DDBJ whole genome shotgun (WGS) entry which is preliminary data.</text>
</comment>
<gene>
    <name evidence="10" type="ORF">PNOK_0747800</name>
</gene>
<reference evidence="10 11" key="1">
    <citation type="journal article" date="2017" name="Mol. Ecol.">
        <title>Comparative and population genomic landscape of Phellinus noxius: A hypervariable fungus causing root rot in trees.</title>
        <authorList>
            <person name="Chung C.L."/>
            <person name="Lee T.J."/>
            <person name="Akiba M."/>
            <person name="Lee H.H."/>
            <person name="Kuo T.H."/>
            <person name="Liu D."/>
            <person name="Ke H.M."/>
            <person name="Yokoi T."/>
            <person name="Roa M.B."/>
            <person name="Lu M.J."/>
            <person name="Chang Y.Y."/>
            <person name="Ann P.J."/>
            <person name="Tsai J.N."/>
            <person name="Chen C.Y."/>
            <person name="Tzean S.S."/>
            <person name="Ota Y."/>
            <person name="Hattori T."/>
            <person name="Sahashi N."/>
            <person name="Liou R.F."/>
            <person name="Kikuchi T."/>
            <person name="Tsai I.J."/>
        </authorList>
    </citation>
    <scope>NUCLEOTIDE SEQUENCE [LARGE SCALE GENOMIC DNA]</scope>
    <source>
        <strain evidence="10 11">FFPRI411160</strain>
    </source>
</reference>
<proteinExistence type="inferred from homology"/>
<keyword evidence="3" id="KW-0963">Cytoplasm</keyword>
<dbReference type="Pfam" id="PF03234">
    <property type="entry name" value="CDC37_N"/>
    <property type="match status" value="1"/>
</dbReference>
<keyword evidence="4" id="KW-0143">Chaperone</keyword>
<feature type="region of interest" description="Disordered" evidence="6">
    <location>
        <begin position="493"/>
        <end position="522"/>
    </location>
</feature>
<dbReference type="PANTHER" id="PTHR12800">
    <property type="entry name" value="CDC37-RELATED"/>
    <property type="match status" value="1"/>
</dbReference>
<evidence type="ECO:0000256" key="4">
    <source>
        <dbReference type="ARBA" id="ARBA00023186"/>
    </source>
</evidence>
<evidence type="ECO:0000313" key="10">
    <source>
        <dbReference type="EMBL" id="PAV17414.1"/>
    </source>
</evidence>
<dbReference type="InterPro" id="IPR013873">
    <property type="entry name" value="Cdc37_C"/>
</dbReference>
<dbReference type="OrthoDB" id="440202at2759"/>
<evidence type="ECO:0000256" key="6">
    <source>
        <dbReference type="SAM" id="MobiDB-lite"/>
    </source>
</evidence>
<evidence type="ECO:0000256" key="3">
    <source>
        <dbReference type="ARBA" id="ARBA00022490"/>
    </source>
</evidence>
<dbReference type="Pfam" id="PF08564">
    <property type="entry name" value="CDC37_C"/>
    <property type="match status" value="1"/>
</dbReference>
<feature type="domain" description="Cdc37 C-terminal" evidence="7">
    <location>
        <begin position="403"/>
        <end position="521"/>
    </location>
</feature>
<dbReference type="GO" id="GO:0051082">
    <property type="term" value="F:unfolded protein binding"/>
    <property type="evidence" value="ECO:0007669"/>
    <property type="project" value="TreeGrafter"/>
</dbReference>
<protein>
    <recommendedName>
        <fullName evidence="5">Hsp90 chaperone protein kinase-targeting subunit</fullName>
    </recommendedName>
</protein>
<dbReference type="GO" id="GO:0005737">
    <property type="term" value="C:cytoplasm"/>
    <property type="evidence" value="ECO:0007669"/>
    <property type="project" value="UniProtKB-SubCell"/>
</dbReference>
<dbReference type="InterPro" id="IPR038189">
    <property type="entry name" value="Cdc37_Hsp90-bd_sf"/>
</dbReference>
<dbReference type="GO" id="GO:0031072">
    <property type="term" value="F:heat shock protein binding"/>
    <property type="evidence" value="ECO:0007669"/>
    <property type="project" value="TreeGrafter"/>
</dbReference>
<evidence type="ECO:0000256" key="5">
    <source>
        <dbReference type="ARBA" id="ARBA00031396"/>
    </source>
</evidence>
<dbReference type="InterPro" id="IPR004918">
    <property type="entry name" value="Cdc37"/>
</dbReference>
<dbReference type="STRING" id="2282107.A0A286UD01"/>
<evidence type="ECO:0000259" key="9">
    <source>
        <dbReference type="SMART" id="SM01071"/>
    </source>
</evidence>
<dbReference type="GO" id="GO:0050821">
    <property type="term" value="P:protein stabilization"/>
    <property type="evidence" value="ECO:0007669"/>
    <property type="project" value="TreeGrafter"/>
</dbReference>
<comment type="similarity">
    <text evidence="2">Belongs to the CDC37 family.</text>
</comment>
<dbReference type="Pfam" id="PF08565">
    <property type="entry name" value="CDC37_M"/>
    <property type="match status" value="1"/>
</dbReference>
<organism evidence="10 11">
    <name type="scientific">Pyrrhoderma noxium</name>
    <dbReference type="NCBI Taxonomy" id="2282107"/>
    <lineage>
        <taxon>Eukaryota</taxon>
        <taxon>Fungi</taxon>
        <taxon>Dikarya</taxon>
        <taxon>Basidiomycota</taxon>
        <taxon>Agaricomycotina</taxon>
        <taxon>Agaricomycetes</taxon>
        <taxon>Hymenochaetales</taxon>
        <taxon>Hymenochaetaceae</taxon>
        <taxon>Pyrrhoderma</taxon>
    </lineage>
</organism>
<dbReference type="GO" id="GO:0006457">
    <property type="term" value="P:protein folding"/>
    <property type="evidence" value="ECO:0007669"/>
    <property type="project" value="TreeGrafter"/>
</dbReference>
<evidence type="ECO:0000256" key="2">
    <source>
        <dbReference type="ARBA" id="ARBA00006222"/>
    </source>
</evidence>
<dbReference type="PANTHER" id="PTHR12800:SF4">
    <property type="entry name" value="HSP90 CO-CHAPERONE CDC37"/>
    <property type="match status" value="1"/>
</dbReference>
<sequence>MPLNYSKWDKLELSDDSDIEGHPNVDHRSLVNWKRRDIHEKRAARNQKIEDLKAEIAVNDVLLPRLRTITEEVHGAQDAPAQFNRIVSQLREAPSSDAPETPPDSAGAKRKKITYDEMILSLLMKVYEDARAKGLVESGKEERLREALIADLKSHVSRLGERTVELKKELETEEGEKKKKITSEDLHDGWDSHYTPPKPEPAPVKGAKTKTVKSTEFEVLNSSAVNAAQSASIAAKLASSADISADASKDDEVDTDDEEVPELTPSLEAFSQIPLHAFEESFHFIQKHRDVYVPGASDALLVAAFTAQQEGNPTYAKQCVHQSLLIQYCEKLGADGVGLFFKRLLSQDPRARGAAEGIFIKDVEDTYAHIAKRVIETTRERAENAETEQIQLVPEGDSGKISFDVPDGPPPEELRLEGPGTENLNVEDVRKMLQMRWDIFNNFSEPMKKALRSGKLDQVNKVLGRMKVPEAEEVVGLLNNAGILSFASDTIVDETGRKTRAGGEGSAGEENEEDTEEEVKDS</sequence>
<dbReference type="InParanoid" id="A0A286UD01"/>
<dbReference type="SMART" id="SM01071">
    <property type="entry name" value="CDC37_N"/>
    <property type="match status" value="1"/>
</dbReference>
<keyword evidence="11" id="KW-1185">Reference proteome</keyword>
<evidence type="ECO:0000313" key="11">
    <source>
        <dbReference type="Proteomes" id="UP000217199"/>
    </source>
</evidence>